<keyword evidence="2" id="KW-1185">Reference proteome</keyword>
<name>A0A3M9NG46_9BACT</name>
<proteinExistence type="predicted"/>
<comment type="caution">
    <text evidence="1">The sequence shown here is derived from an EMBL/GenBank/DDBJ whole genome shotgun (WGS) entry which is preliminary data.</text>
</comment>
<protein>
    <submittedName>
        <fullName evidence="1">Uncharacterized protein</fullName>
    </submittedName>
</protein>
<evidence type="ECO:0000313" key="1">
    <source>
        <dbReference type="EMBL" id="RNI36183.1"/>
    </source>
</evidence>
<accession>A0A3M9NG46</accession>
<sequence>MLRTLQRLFKFVILQMQKTFLFFLLTFYFCFSACNTGNKPGPTQPTASTDTVNIFPVTSFLKAQLKELDTLPVTPLLIVISKGKTDSSWLKREDIRKQATPFLSPEIDSASLHSFFTEKSFLDQTINSYTFSYDAKPSLPDSIQLIHWDVYMNPQTHLIERIYLVKEKDLAGNNITTQLTWVVNKYFNIRDITQSAGKETQVSEKKMIWNFEE</sequence>
<evidence type="ECO:0000313" key="2">
    <source>
        <dbReference type="Proteomes" id="UP000267223"/>
    </source>
</evidence>
<reference evidence="1 2" key="1">
    <citation type="submission" date="2018-11" db="EMBL/GenBank/DDBJ databases">
        <title>Draft genome sequence of Ferruginibacter sp. BO-59.</title>
        <authorList>
            <person name="Im W.T."/>
        </authorList>
    </citation>
    <scope>NUCLEOTIDE SEQUENCE [LARGE SCALE GENOMIC DNA]</scope>
    <source>
        <strain evidence="1 2">BO-59</strain>
    </source>
</reference>
<organism evidence="1 2">
    <name type="scientific">Hanamia caeni</name>
    <dbReference type="NCBI Taxonomy" id="2294116"/>
    <lineage>
        <taxon>Bacteria</taxon>
        <taxon>Pseudomonadati</taxon>
        <taxon>Bacteroidota</taxon>
        <taxon>Chitinophagia</taxon>
        <taxon>Chitinophagales</taxon>
        <taxon>Chitinophagaceae</taxon>
        <taxon>Hanamia</taxon>
    </lineage>
</organism>
<dbReference type="EMBL" id="RJJR01000008">
    <property type="protein sequence ID" value="RNI36183.1"/>
    <property type="molecule type" value="Genomic_DNA"/>
</dbReference>
<gene>
    <name evidence="1" type="ORF">EFY79_10880</name>
</gene>
<dbReference type="AlphaFoldDB" id="A0A3M9NG46"/>
<dbReference type="Proteomes" id="UP000267223">
    <property type="component" value="Unassembled WGS sequence"/>
</dbReference>